<reference evidence="1 2" key="1">
    <citation type="submission" date="2019-07" db="EMBL/GenBank/DDBJ databases">
        <title>Whole genome shotgun sequence of Sporosarcina luteola NBRC 105378.</title>
        <authorList>
            <person name="Hosoyama A."/>
            <person name="Uohara A."/>
            <person name="Ohji S."/>
            <person name="Ichikawa N."/>
        </authorList>
    </citation>
    <scope>NUCLEOTIDE SEQUENCE [LARGE SCALE GENOMIC DNA]</scope>
    <source>
        <strain evidence="1 2">NBRC 105378</strain>
    </source>
</reference>
<dbReference type="AlphaFoldDB" id="A0A511Z861"/>
<gene>
    <name evidence="1" type="ORF">SLU01_19390</name>
</gene>
<dbReference type="OrthoDB" id="2739959at2"/>
<evidence type="ECO:0000313" key="1">
    <source>
        <dbReference type="EMBL" id="GEN83627.1"/>
    </source>
</evidence>
<protein>
    <submittedName>
        <fullName evidence="1">Uncharacterized protein</fullName>
    </submittedName>
</protein>
<proteinExistence type="predicted"/>
<evidence type="ECO:0000313" key="2">
    <source>
        <dbReference type="Proteomes" id="UP000321901"/>
    </source>
</evidence>
<dbReference type="Proteomes" id="UP000321901">
    <property type="component" value="Unassembled WGS sequence"/>
</dbReference>
<organism evidence="1 2">
    <name type="scientific">Sporosarcina luteola</name>
    <dbReference type="NCBI Taxonomy" id="582850"/>
    <lineage>
        <taxon>Bacteria</taxon>
        <taxon>Bacillati</taxon>
        <taxon>Bacillota</taxon>
        <taxon>Bacilli</taxon>
        <taxon>Bacillales</taxon>
        <taxon>Caryophanaceae</taxon>
        <taxon>Sporosarcina</taxon>
    </lineage>
</organism>
<keyword evidence="2" id="KW-1185">Reference proteome</keyword>
<comment type="caution">
    <text evidence="1">The sequence shown here is derived from an EMBL/GenBank/DDBJ whole genome shotgun (WGS) entry which is preliminary data.</text>
</comment>
<name>A0A511Z861_9BACL</name>
<sequence length="104" mass="11680">MKMSEKVTKEMVEKALTEQKVPEEPLVYCGPSFPAGSLPQYAVFKNGIPKQAKEAGKDCPALMHLFKPVSKLAETRVNLGKVGSRDFQLYQSVTNYFQERGNRL</sequence>
<accession>A0A511Z861</accession>
<dbReference type="RefSeq" id="WP_147057714.1">
    <property type="nucleotide sequence ID" value="NZ_BJYL01000024.1"/>
</dbReference>
<dbReference type="EMBL" id="BJYL01000024">
    <property type="protein sequence ID" value="GEN83627.1"/>
    <property type="molecule type" value="Genomic_DNA"/>
</dbReference>